<feature type="region of interest" description="Disordered" evidence="1">
    <location>
        <begin position="62"/>
        <end position="94"/>
    </location>
</feature>
<accession>A0A8R1E7L1</accession>
<dbReference type="AlphaFoldDB" id="A0A8R1E7L1"/>
<dbReference type="EnsemblMetazoa" id="CJA22387.1">
    <property type="protein sequence ID" value="CJA22387.1"/>
    <property type="gene ID" value="WBGene00177959"/>
</dbReference>
<protein>
    <submittedName>
        <fullName evidence="2">Uncharacterized protein</fullName>
    </submittedName>
</protein>
<sequence>MNNGNKQNTEKVLNLVFVVVSTPRVVETSGDLEDVDGLVDSLEDDVGSELILVKREEVGTVGDVKIEEEEEEEAEEEGGEGEAGVPGETSSKKK</sequence>
<evidence type="ECO:0000313" key="2">
    <source>
        <dbReference type="EnsemblMetazoa" id="CJA22387.1"/>
    </source>
</evidence>
<feature type="compositionally biased region" description="Acidic residues" evidence="1">
    <location>
        <begin position="66"/>
        <end position="80"/>
    </location>
</feature>
<evidence type="ECO:0000256" key="1">
    <source>
        <dbReference type="SAM" id="MobiDB-lite"/>
    </source>
</evidence>
<reference evidence="2" key="2">
    <citation type="submission" date="2022-06" db="UniProtKB">
        <authorList>
            <consortium name="EnsemblMetazoa"/>
        </authorList>
    </citation>
    <scope>IDENTIFICATION</scope>
    <source>
        <strain evidence="2">DF5081</strain>
    </source>
</reference>
<reference evidence="3" key="1">
    <citation type="submission" date="2010-08" db="EMBL/GenBank/DDBJ databases">
        <authorList>
            <consortium name="Caenorhabditis japonica Sequencing Consortium"/>
            <person name="Wilson R.K."/>
        </authorList>
    </citation>
    <scope>NUCLEOTIDE SEQUENCE [LARGE SCALE GENOMIC DNA]</scope>
    <source>
        <strain evidence="3">DF5081</strain>
    </source>
</reference>
<evidence type="ECO:0000313" key="3">
    <source>
        <dbReference type="Proteomes" id="UP000005237"/>
    </source>
</evidence>
<keyword evidence="3" id="KW-1185">Reference proteome</keyword>
<proteinExistence type="predicted"/>
<dbReference type="Proteomes" id="UP000005237">
    <property type="component" value="Unassembled WGS sequence"/>
</dbReference>
<name>A0A8R1E7L1_CAEJA</name>
<organism evidence="2 3">
    <name type="scientific">Caenorhabditis japonica</name>
    <dbReference type="NCBI Taxonomy" id="281687"/>
    <lineage>
        <taxon>Eukaryota</taxon>
        <taxon>Metazoa</taxon>
        <taxon>Ecdysozoa</taxon>
        <taxon>Nematoda</taxon>
        <taxon>Chromadorea</taxon>
        <taxon>Rhabditida</taxon>
        <taxon>Rhabditina</taxon>
        <taxon>Rhabditomorpha</taxon>
        <taxon>Rhabditoidea</taxon>
        <taxon>Rhabditidae</taxon>
        <taxon>Peloderinae</taxon>
        <taxon>Caenorhabditis</taxon>
    </lineage>
</organism>